<dbReference type="EMBL" id="CM044701">
    <property type="protein sequence ID" value="KAI5682063.1"/>
    <property type="molecule type" value="Genomic_DNA"/>
</dbReference>
<sequence length="131" mass="15263">MCWVRCARETVGYSRVSEKIKKQLECYSLILPFAHFDCVGSVFFVLVSIYLRLISKKRMENKDSILNLKSHTRRGSENIKKKKRRAAAGDYCPSSCPSCNERKRKEVARWPQFEAANLRSSNEKLFGRKRP</sequence>
<proteinExistence type="predicted"/>
<evidence type="ECO:0000313" key="1">
    <source>
        <dbReference type="EMBL" id="KAI5682063.1"/>
    </source>
</evidence>
<dbReference type="Proteomes" id="UP001060085">
    <property type="component" value="Linkage Group LG01"/>
</dbReference>
<gene>
    <name evidence="1" type="ORF">M9H77_03291</name>
</gene>
<name>A0ACC0CBA7_CATRO</name>
<accession>A0ACC0CBA7</accession>
<reference evidence="2" key="1">
    <citation type="journal article" date="2023" name="Nat. Plants">
        <title>Single-cell RNA sequencing provides a high-resolution roadmap for understanding the multicellular compartmentation of specialized metabolism.</title>
        <authorList>
            <person name="Sun S."/>
            <person name="Shen X."/>
            <person name="Li Y."/>
            <person name="Li Y."/>
            <person name="Wang S."/>
            <person name="Li R."/>
            <person name="Zhang H."/>
            <person name="Shen G."/>
            <person name="Guo B."/>
            <person name="Wei J."/>
            <person name="Xu J."/>
            <person name="St-Pierre B."/>
            <person name="Chen S."/>
            <person name="Sun C."/>
        </authorList>
    </citation>
    <scope>NUCLEOTIDE SEQUENCE [LARGE SCALE GENOMIC DNA]</scope>
</reference>
<evidence type="ECO:0000313" key="2">
    <source>
        <dbReference type="Proteomes" id="UP001060085"/>
    </source>
</evidence>
<protein>
    <submittedName>
        <fullName evidence="1">Uncharacterized protein</fullName>
    </submittedName>
</protein>
<keyword evidence="2" id="KW-1185">Reference proteome</keyword>
<comment type="caution">
    <text evidence="1">The sequence shown here is derived from an EMBL/GenBank/DDBJ whole genome shotgun (WGS) entry which is preliminary data.</text>
</comment>
<organism evidence="1 2">
    <name type="scientific">Catharanthus roseus</name>
    <name type="common">Madagascar periwinkle</name>
    <name type="synonym">Vinca rosea</name>
    <dbReference type="NCBI Taxonomy" id="4058"/>
    <lineage>
        <taxon>Eukaryota</taxon>
        <taxon>Viridiplantae</taxon>
        <taxon>Streptophyta</taxon>
        <taxon>Embryophyta</taxon>
        <taxon>Tracheophyta</taxon>
        <taxon>Spermatophyta</taxon>
        <taxon>Magnoliopsida</taxon>
        <taxon>eudicotyledons</taxon>
        <taxon>Gunneridae</taxon>
        <taxon>Pentapetalae</taxon>
        <taxon>asterids</taxon>
        <taxon>lamiids</taxon>
        <taxon>Gentianales</taxon>
        <taxon>Apocynaceae</taxon>
        <taxon>Rauvolfioideae</taxon>
        <taxon>Vinceae</taxon>
        <taxon>Catharanthinae</taxon>
        <taxon>Catharanthus</taxon>
    </lineage>
</organism>